<gene>
    <name evidence="2" type="ORF">DB30_01054</name>
</gene>
<proteinExistence type="predicted"/>
<feature type="compositionally biased region" description="Basic and acidic residues" evidence="1">
    <location>
        <begin position="129"/>
        <end position="139"/>
    </location>
</feature>
<accession>A0A0C2CNB9</accession>
<dbReference type="GO" id="GO:0016301">
    <property type="term" value="F:kinase activity"/>
    <property type="evidence" value="ECO:0007669"/>
    <property type="project" value="UniProtKB-KW"/>
</dbReference>
<comment type="caution">
    <text evidence="2">The sequence shown here is derived from an EMBL/GenBank/DDBJ whole genome shotgun (WGS) entry which is preliminary data.</text>
</comment>
<feature type="compositionally biased region" description="Basic and acidic residues" evidence="1">
    <location>
        <begin position="553"/>
        <end position="564"/>
    </location>
</feature>
<protein>
    <submittedName>
        <fullName evidence="2">Putative periplasmic protein kinase ArgK</fullName>
    </submittedName>
</protein>
<organism evidence="2 3">
    <name type="scientific">Enhygromyxa salina</name>
    <dbReference type="NCBI Taxonomy" id="215803"/>
    <lineage>
        <taxon>Bacteria</taxon>
        <taxon>Pseudomonadati</taxon>
        <taxon>Myxococcota</taxon>
        <taxon>Polyangia</taxon>
        <taxon>Nannocystales</taxon>
        <taxon>Nannocystaceae</taxon>
        <taxon>Enhygromyxa</taxon>
    </lineage>
</organism>
<feature type="region of interest" description="Disordered" evidence="1">
    <location>
        <begin position="472"/>
        <end position="564"/>
    </location>
</feature>
<sequence length="564" mass="62708">MFVYPDRGDAIRVCGEQRQSQRSLALLGGCGGLARTFDPRGRACPSEHGPQLLGRALDRRARAGVAKIAAMSPTPAAFEQLDLIEDVRVTRARRAGPPQRSLGQQRRGRGRQVADPMLDPGDQQSREPGVQREVQHRATEPGQPAVFIDRPERAQQLARDRQRGWARGFEPFEAVRRVDARGRELEHRTREIEAAQLGQLMLGAMIVVVLAIQPNADACPGPARATRPLGRRGPGDRAQTHAWQAAARIKVGDARLAAVDYRDHTVDRDRGLGHVGAEDQLARVAGCDRVILLRARQLTMQRQQLEPRPLGQRRTLARAGLSLARARQEHQRVTRLGASPMFTRLFAGCSRWCVGSLRWLGPPDQPALDQIPHRSSHAALERLLAVAGARAAVLDLDREAAAVRPQACSVQEFGDGLGVERGRHRQQAQRRAKLLLAAQQREQQIRVEMTLVELVEDHRVDARELRIITQPPHQHALGHEPQPGLGVAGMIEADPIPNPSTNRFPEQRRGAQGRQSRGQAARLQHEDLSGPKHAALEQHRRDHRGLARARRRLDHDVAPWHELE</sequence>
<dbReference type="Proteomes" id="UP000031599">
    <property type="component" value="Unassembled WGS sequence"/>
</dbReference>
<name>A0A0C2CNB9_9BACT</name>
<evidence type="ECO:0000313" key="3">
    <source>
        <dbReference type="Proteomes" id="UP000031599"/>
    </source>
</evidence>
<feature type="compositionally biased region" description="Low complexity" evidence="1">
    <location>
        <begin position="96"/>
        <end position="105"/>
    </location>
</feature>
<feature type="region of interest" description="Disordered" evidence="1">
    <location>
        <begin position="91"/>
        <end position="162"/>
    </location>
</feature>
<dbReference type="EMBL" id="JMCC02000120">
    <property type="protein sequence ID" value="KIG12696.1"/>
    <property type="molecule type" value="Genomic_DNA"/>
</dbReference>
<dbReference type="AlphaFoldDB" id="A0A0C2CNB9"/>
<keyword evidence="2" id="KW-0808">Transferase</keyword>
<feature type="compositionally biased region" description="Basic and acidic residues" evidence="1">
    <location>
        <begin position="523"/>
        <end position="540"/>
    </location>
</feature>
<evidence type="ECO:0000313" key="2">
    <source>
        <dbReference type="EMBL" id="KIG12696.1"/>
    </source>
</evidence>
<feature type="compositionally biased region" description="Low complexity" evidence="1">
    <location>
        <begin position="510"/>
        <end position="522"/>
    </location>
</feature>
<reference evidence="2 3" key="1">
    <citation type="submission" date="2014-12" db="EMBL/GenBank/DDBJ databases">
        <title>Genome assembly of Enhygromyxa salina DSM 15201.</title>
        <authorList>
            <person name="Sharma G."/>
            <person name="Subramanian S."/>
        </authorList>
    </citation>
    <scope>NUCLEOTIDE SEQUENCE [LARGE SCALE GENOMIC DNA]</scope>
    <source>
        <strain evidence="2 3">DSM 15201</strain>
    </source>
</reference>
<feature type="compositionally biased region" description="Basic residues" evidence="1">
    <location>
        <begin position="541"/>
        <end position="552"/>
    </location>
</feature>
<evidence type="ECO:0000256" key="1">
    <source>
        <dbReference type="SAM" id="MobiDB-lite"/>
    </source>
</evidence>
<feature type="compositionally biased region" description="Basic and acidic residues" evidence="1">
    <location>
        <begin position="149"/>
        <end position="162"/>
    </location>
</feature>
<dbReference type="AntiFam" id="ANF00118">
    <property type="entry name" value="Shadow ORF (opposite ucp12)"/>
</dbReference>
<keyword evidence="2" id="KW-0418">Kinase</keyword>